<keyword evidence="4" id="KW-0255">Endonuclease</keyword>
<dbReference type="Proteomes" id="UP000270296">
    <property type="component" value="Unassembled WGS sequence"/>
</dbReference>
<name>A0A183J7U0_9BILA</name>
<reference evidence="8 9" key="2">
    <citation type="submission" date="2018-11" db="EMBL/GenBank/DDBJ databases">
        <authorList>
            <consortium name="Pathogen Informatics"/>
        </authorList>
    </citation>
    <scope>NUCLEOTIDE SEQUENCE [LARGE SCALE GENOMIC DNA]</scope>
</reference>
<keyword evidence="5" id="KW-0378">Hydrolase</keyword>
<keyword evidence="1" id="KW-0808">Transferase</keyword>
<evidence type="ECO:0000259" key="7">
    <source>
        <dbReference type="Pfam" id="PF17917"/>
    </source>
</evidence>
<dbReference type="Pfam" id="PF17917">
    <property type="entry name" value="RT_RNaseH"/>
    <property type="match status" value="1"/>
</dbReference>
<keyword evidence="9" id="KW-1185">Reference proteome</keyword>
<dbReference type="SUPFAM" id="SSF56672">
    <property type="entry name" value="DNA/RNA polymerases"/>
    <property type="match status" value="1"/>
</dbReference>
<dbReference type="OrthoDB" id="154058at2759"/>
<dbReference type="WBParaSite" id="SBAD_0001233501-mRNA-1">
    <property type="protein sequence ID" value="SBAD_0001233501-mRNA-1"/>
    <property type="gene ID" value="SBAD_0001233501"/>
</dbReference>
<dbReference type="GO" id="GO:0004519">
    <property type="term" value="F:endonuclease activity"/>
    <property type="evidence" value="ECO:0007669"/>
    <property type="project" value="UniProtKB-KW"/>
</dbReference>
<dbReference type="InterPro" id="IPR041373">
    <property type="entry name" value="RT_RNaseH"/>
</dbReference>
<sequence>MLALVWALHEFRPYHYKRWLKVRTHHSCLRWLRYFRESKGQIAHWLERLAKMDFTVEHRPSHVPSNDDSVDA</sequence>
<evidence type="ECO:0000256" key="6">
    <source>
        <dbReference type="ARBA" id="ARBA00022918"/>
    </source>
</evidence>
<evidence type="ECO:0000256" key="3">
    <source>
        <dbReference type="ARBA" id="ARBA00022722"/>
    </source>
</evidence>
<dbReference type="AlphaFoldDB" id="A0A183J7U0"/>
<dbReference type="GO" id="GO:0003964">
    <property type="term" value="F:RNA-directed DNA polymerase activity"/>
    <property type="evidence" value="ECO:0007669"/>
    <property type="project" value="UniProtKB-KW"/>
</dbReference>
<dbReference type="EMBL" id="UZAM01016649">
    <property type="protein sequence ID" value="VDP44176.1"/>
    <property type="molecule type" value="Genomic_DNA"/>
</dbReference>
<evidence type="ECO:0000313" key="10">
    <source>
        <dbReference type="WBParaSite" id="SBAD_0001233501-mRNA-1"/>
    </source>
</evidence>
<evidence type="ECO:0000256" key="4">
    <source>
        <dbReference type="ARBA" id="ARBA00022759"/>
    </source>
</evidence>
<gene>
    <name evidence="8" type="ORF">SBAD_LOCUS11938</name>
</gene>
<keyword evidence="6" id="KW-0695">RNA-directed DNA polymerase</keyword>
<keyword evidence="3" id="KW-0540">Nuclease</keyword>
<reference evidence="10" key="1">
    <citation type="submission" date="2016-06" db="UniProtKB">
        <authorList>
            <consortium name="WormBaseParasite"/>
        </authorList>
    </citation>
    <scope>IDENTIFICATION</scope>
</reference>
<evidence type="ECO:0000256" key="2">
    <source>
        <dbReference type="ARBA" id="ARBA00022695"/>
    </source>
</evidence>
<accession>A0A183J7U0</accession>
<protein>
    <submittedName>
        <fullName evidence="10">RT_RNaseH domain-containing protein</fullName>
    </submittedName>
</protein>
<evidence type="ECO:0000256" key="1">
    <source>
        <dbReference type="ARBA" id="ARBA00022679"/>
    </source>
</evidence>
<evidence type="ECO:0000256" key="5">
    <source>
        <dbReference type="ARBA" id="ARBA00022801"/>
    </source>
</evidence>
<organism evidence="10">
    <name type="scientific">Soboliphyme baturini</name>
    <dbReference type="NCBI Taxonomy" id="241478"/>
    <lineage>
        <taxon>Eukaryota</taxon>
        <taxon>Metazoa</taxon>
        <taxon>Ecdysozoa</taxon>
        <taxon>Nematoda</taxon>
        <taxon>Enoplea</taxon>
        <taxon>Dorylaimia</taxon>
        <taxon>Dioctophymatida</taxon>
        <taxon>Dioctophymatoidea</taxon>
        <taxon>Soboliphymatidae</taxon>
        <taxon>Soboliphyme</taxon>
    </lineage>
</organism>
<keyword evidence="2" id="KW-0548">Nucleotidyltransferase</keyword>
<dbReference type="InterPro" id="IPR043502">
    <property type="entry name" value="DNA/RNA_pol_sf"/>
</dbReference>
<evidence type="ECO:0000313" key="8">
    <source>
        <dbReference type="EMBL" id="VDP44176.1"/>
    </source>
</evidence>
<evidence type="ECO:0000313" key="9">
    <source>
        <dbReference type="Proteomes" id="UP000270296"/>
    </source>
</evidence>
<proteinExistence type="predicted"/>
<feature type="domain" description="Reverse transcriptase RNase H-like" evidence="7">
    <location>
        <begin position="1"/>
        <end position="51"/>
    </location>
</feature>
<dbReference type="GO" id="GO:0016787">
    <property type="term" value="F:hydrolase activity"/>
    <property type="evidence" value="ECO:0007669"/>
    <property type="project" value="UniProtKB-KW"/>
</dbReference>